<name>A0ACC0K360_CHOFU</name>
<protein>
    <submittedName>
        <fullName evidence="1">Uncharacterized protein</fullName>
    </submittedName>
</protein>
<evidence type="ECO:0000313" key="1">
    <source>
        <dbReference type="EMBL" id="KAI8430697.1"/>
    </source>
</evidence>
<sequence length="147" mass="16394">MGFTVLGIHTSPGLEAVLFELFHRDVGTDCRAIMARKAGKEVSFFKYGGDTRFPMDEKLTEIWMRNMKCGNGKPKSSSDKHARGRATPGAARRASHGSLLIISGEARRRAATAAARQRGELDTMRRCDRARHRRRRATASASAWRYA</sequence>
<organism evidence="1 2">
    <name type="scientific">Choristoneura fumiferana</name>
    <name type="common">Spruce budworm moth</name>
    <name type="synonym">Archips fumiferana</name>
    <dbReference type="NCBI Taxonomy" id="7141"/>
    <lineage>
        <taxon>Eukaryota</taxon>
        <taxon>Metazoa</taxon>
        <taxon>Ecdysozoa</taxon>
        <taxon>Arthropoda</taxon>
        <taxon>Hexapoda</taxon>
        <taxon>Insecta</taxon>
        <taxon>Pterygota</taxon>
        <taxon>Neoptera</taxon>
        <taxon>Endopterygota</taxon>
        <taxon>Lepidoptera</taxon>
        <taxon>Glossata</taxon>
        <taxon>Ditrysia</taxon>
        <taxon>Tortricoidea</taxon>
        <taxon>Tortricidae</taxon>
        <taxon>Tortricinae</taxon>
        <taxon>Choristoneura</taxon>
    </lineage>
</organism>
<dbReference type="Proteomes" id="UP001064048">
    <property type="component" value="Chromosome Z"/>
</dbReference>
<evidence type="ECO:0000313" key="2">
    <source>
        <dbReference type="Proteomes" id="UP001064048"/>
    </source>
</evidence>
<accession>A0ACC0K360</accession>
<keyword evidence="2" id="KW-1185">Reference proteome</keyword>
<dbReference type="EMBL" id="CM046131">
    <property type="protein sequence ID" value="KAI8430697.1"/>
    <property type="molecule type" value="Genomic_DNA"/>
</dbReference>
<comment type="caution">
    <text evidence="1">The sequence shown here is derived from an EMBL/GenBank/DDBJ whole genome shotgun (WGS) entry which is preliminary data.</text>
</comment>
<proteinExistence type="predicted"/>
<reference evidence="1 2" key="1">
    <citation type="journal article" date="2022" name="Genome Biol. Evol.">
        <title>The Spruce Budworm Genome: Reconstructing the Evolutionary History of Antifreeze Proteins.</title>
        <authorList>
            <person name="Beliveau C."/>
            <person name="Gagne P."/>
            <person name="Picq S."/>
            <person name="Vernygora O."/>
            <person name="Keeling C.I."/>
            <person name="Pinkney K."/>
            <person name="Doucet D."/>
            <person name="Wen F."/>
            <person name="Johnston J.S."/>
            <person name="Maaroufi H."/>
            <person name="Boyle B."/>
            <person name="Laroche J."/>
            <person name="Dewar K."/>
            <person name="Juretic N."/>
            <person name="Blackburn G."/>
            <person name="Nisole A."/>
            <person name="Brunet B."/>
            <person name="Brandao M."/>
            <person name="Lumley L."/>
            <person name="Duan J."/>
            <person name="Quan G."/>
            <person name="Lucarotti C.J."/>
            <person name="Roe A.D."/>
            <person name="Sperling F.A.H."/>
            <person name="Levesque R.C."/>
            <person name="Cusson M."/>
        </authorList>
    </citation>
    <scope>NUCLEOTIDE SEQUENCE [LARGE SCALE GENOMIC DNA]</scope>
    <source>
        <strain evidence="1">Glfc:IPQL:Cfum</strain>
    </source>
</reference>
<gene>
    <name evidence="1" type="ORF">MSG28_000886</name>
</gene>